<protein>
    <submittedName>
        <fullName evidence="2">Uncharacterized protein</fullName>
    </submittedName>
</protein>
<organism evidence="2 3">
    <name type="scientific">Pantoea rwandensis</name>
    <dbReference type="NCBI Taxonomy" id="1076550"/>
    <lineage>
        <taxon>Bacteria</taxon>
        <taxon>Pseudomonadati</taxon>
        <taxon>Pseudomonadota</taxon>
        <taxon>Gammaproteobacteria</taxon>
        <taxon>Enterobacterales</taxon>
        <taxon>Erwiniaceae</taxon>
        <taxon>Pantoea</taxon>
    </lineage>
</organism>
<sequence length="219" mass="24642">MDSPKSIADGMLALFNTKKKSDVETFMVSALSGFAAIPGDLYALTKDFLDSDHRWDNETDRIRLISLLKKGATSDDLRKLIKLVVEQYFKRLSEEQLEKLLVKMGGSAAGSFAFKYLFVNEIVSRFFIRVIPKFLFSAGMTGIITIGASVSRSIYTSRDLMKKNKEVYAMLRGAGDLDLLYFLLQDNIDPWLDAIALQQNNSPLAQEVFSNFLEGIRDV</sequence>
<keyword evidence="3" id="KW-1185">Reference proteome</keyword>
<gene>
    <name evidence="2" type="ORF">LH22_10075</name>
</gene>
<evidence type="ECO:0000313" key="3">
    <source>
        <dbReference type="Proteomes" id="UP000029495"/>
    </source>
</evidence>
<dbReference type="EMBL" id="CP009454">
    <property type="protein sequence ID" value="AIR85793.1"/>
    <property type="molecule type" value="Genomic_DNA"/>
</dbReference>
<evidence type="ECO:0000313" key="2">
    <source>
        <dbReference type="EMBL" id="AIR85793.1"/>
    </source>
</evidence>
<accession>A0ABM5RID9</accession>
<dbReference type="Proteomes" id="UP000029495">
    <property type="component" value="Chromosome"/>
</dbReference>
<keyword evidence="1" id="KW-0812">Transmembrane</keyword>
<keyword evidence="1" id="KW-0472">Membrane</keyword>
<name>A0ABM5RID9_9GAMM</name>
<evidence type="ECO:0000256" key="1">
    <source>
        <dbReference type="SAM" id="Phobius"/>
    </source>
</evidence>
<keyword evidence="1" id="KW-1133">Transmembrane helix</keyword>
<feature type="transmembrane region" description="Helical" evidence="1">
    <location>
        <begin position="134"/>
        <end position="155"/>
    </location>
</feature>
<proteinExistence type="predicted"/>
<reference evidence="2 3" key="1">
    <citation type="submission" date="2014-09" db="EMBL/GenBank/DDBJ databases">
        <authorList>
            <person name="Chan K.-G."/>
        </authorList>
    </citation>
    <scope>NUCLEOTIDE SEQUENCE [LARGE SCALE GENOMIC DNA]</scope>
    <source>
        <strain evidence="2 3">ND04</strain>
    </source>
</reference>